<dbReference type="EMBL" id="JAYMRS010000001">
    <property type="protein sequence ID" value="MFB8766999.1"/>
    <property type="molecule type" value="Genomic_DNA"/>
</dbReference>
<reference evidence="1 2" key="1">
    <citation type="submission" date="2024-01" db="EMBL/GenBank/DDBJ databases">
        <title>Genome mining of biosynthetic gene clusters to explore secondary metabolites of Streptomyces sp.</title>
        <authorList>
            <person name="Baig A."/>
            <person name="Ajitkumar Shintre N."/>
            <person name="Kumar H."/>
            <person name="Anbarasu A."/>
            <person name="Ramaiah S."/>
        </authorList>
    </citation>
    <scope>NUCLEOTIDE SEQUENCE [LARGE SCALE GENOMIC DNA]</scope>
    <source>
        <strain evidence="1 2">A01</strain>
    </source>
</reference>
<gene>
    <name evidence="1" type="ORF">VSQ78_04730</name>
</gene>
<dbReference type="RefSeq" id="WP_376736867.1">
    <property type="nucleotide sequence ID" value="NZ_JAYMRS010000001.1"/>
</dbReference>
<evidence type="ECO:0008006" key="3">
    <source>
        <dbReference type="Google" id="ProtNLM"/>
    </source>
</evidence>
<evidence type="ECO:0000313" key="1">
    <source>
        <dbReference type="EMBL" id="MFB8766999.1"/>
    </source>
</evidence>
<sequence length="143" mass="14766">MRTPLLRALALGLAAGARGTLGPCAPLWARARDEGRVGGRCLAALTVAGEMLGDKTPAVPARTEGPGLLFRAFSGAWGGTLLARRTGASVPLTAGICALTAPVGATLGVGWRSWWGERRPDCQGALMEDAVALSLARYAVRRS</sequence>
<evidence type="ECO:0000313" key="2">
    <source>
        <dbReference type="Proteomes" id="UP001585053"/>
    </source>
</evidence>
<organism evidence="1 2">
    <name type="scientific">Nocardiopsis alba</name>
    <dbReference type="NCBI Taxonomy" id="53437"/>
    <lineage>
        <taxon>Bacteria</taxon>
        <taxon>Bacillati</taxon>
        <taxon>Actinomycetota</taxon>
        <taxon>Actinomycetes</taxon>
        <taxon>Streptosporangiales</taxon>
        <taxon>Nocardiopsidaceae</taxon>
        <taxon>Nocardiopsis</taxon>
    </lineage>
</organism>
<accession>A0ABV5DQY2</accession>
<dbReference type="Proteomes" id="UP001585053">
    <property type="component" value="Unassembled WGS sequence"/>
</dbReference>
<comment type="caution">
    <text evidence="1">The sequence shown here is derived from an EMBL/GenBank/DDBJ whole genome shotgun (WGS) entry which is preliminary data.</text>
</comment>
<name>A0ABV5DQY2_9ACTN</name>
<proteinExistence type="predicted"/>
<keyword evidence="2" id="KW-1185">Reference proteome</keyword>
<protein>
    <recommendedName>
        <fullName evidence="3">DUF4126 domain-containing protein</fullName>
    </recommendedName>
</protein>